<sequence>MSSASSHIVQLTNTQLDDLINKRARFKQRSHDKHTQTHQPQLESPALNTSSVLLSSRYLPQIAIVLLGSSMLERFKATGKDSRIGQMQYPQLFNAGVGGDKIENVLYRINLGLLRLLKLRNPKVFVLYLGGNNIQPKQALTHQNLDDYYLLLQALLMTWPTPPQILVTGLFKQKKVDEQYITQSNTALEELVVKTNIAEMQKHAQQDHWVHWMEPPKQIGLKYLQDDVHLNTDGYQIWDDALYPKIQELLHLHNSR</sequence>
<name>A0A813V0V9_9BILA</name>
<dbReference type="OrthoDB" id="505607at2759"/>
<dbReference type="EMBL" id="CAJNON010000033">
    <property type="protein sequence ID" value="CAF0831154.1"/>
    <property type="molecule type" value="Genomic_DNA"/>
</dbReference>
<dbReference type="InterPro" id="IPR036514">
    <property type="entry name" value="SGNH_hydro_sf"/>
</dbReference>
<dbReference type="PANTHER" id="PTHR30383">
    <property type="entry name" value="THIOESTERASE 1/PROTEASE 1/LYSOPHOSPHOLIPASE L1"/>
    <property type="match status" value="1"/>
</dbReference>
<dbReference type="SUPFAM" id="SSF52266">
    <property type="entry name" value="SGNH hydrolase"/>
    <property type="match status" value="1"/>
</dbReference>
<organism evidence="1 2">
    <name type="scientific">Adineta steineri</name>
    <dbReference type="NCBI Taxonomy" id="433720"/>
    <lineage>
        <taxon>Eukaryota</taxon>
        <taxon>Metazoa</taxon>
        <taxon>Spiralia</taxon>
        <taxon>Gnathifera</taxon>
        <taxon>Rotifera</taxon>
        <taxon>Eurotatoria</taxon>
        <taxon>Bdelloidea</taxon>
        <taxon>Adinetida</taxon>
        <taxon>Adinetidae</taxon>
        <taxon>Adineta</taxon>
    </lineage>
</organism>
<comment type="caution">
    <text evidence="1">The sequence shown here is derived from an EMBL/GenBank/DDBJ whole genome shotgun (WGS) entry which is preliminary data.</text>
</comment>
<gene>
    <name evidence="1" type="ORF">VCS650_LOCUS5610</name>
</gene>
<proteinExistence type="predicted"/>
<dbReference type="InterPro" id="IPR001087">
    <property type="entry name" value="GDSL"/>
</dbReference>
<dbReference type="InterPro" id="IPR051532">
    <property type="entry name" value="Ester_Hydrolysis_Enzymes"/>
</dbReference>
<dbReference type="CDD" id="cd00229">
    <property type="entry name" value="SGNH_hydrolase"/>
    <property type="match status" value="1"/>
</dbReference>
<dbReference type="Pfam" id="PF00657">
    <property type="entry name" value="Lipase_GDSL"/>
    <property type="match status" value="1"/>
</dbReference>
<evidence type="ECO:0000313" key="2">
    <source>
        <dbReference type="Proteomes" id="UP000663891"/>
    </source>
</evidence>
<evidence type="ECO:0000313" key="1">
    <source>
        <dbReference type="EMBL" id="CAF0831154.1"/>
    </source>
</evidence>
<dbReference type="PANTHER" id="PTHR30383:SF5">
    <property type="entry name" value="SGNH HYDROLASE-TYPE ESTERASE DOMAIN-CONTAINING PROTEIN"/>
    <property type="match status" value="1"/>
</dbReference>
<accession>A0A813V0V9</accession>
<dbReference type="Gene3D" id="3.40.50.1110">
    <property type="entry name" value="SGNH hydrolase"/>
    <property type="match status" value="1"/>
</dbReference>
<protein>
    <recommendedName>
        <fullName evidence="3">SGNH hydrolase-type esterase domain-containing protein</fullName>
    </recommendedName>
</protein>
<evidence type="ECO:0008006" key="3">
    <source>
        <dbReference type="Google" id="ProtNLM"/>
    </source>
</evidence>
<reference evidence="1" key="1">
    <citation type="submission" date="2021-02" db="EMBL/GenBank/DDBJ databases">
        <authorList>
            <person name="Nowell W R."/>
        </authorList>
    </citation>
    <scope>NUCLEOTIDE SEQUENCE</scope>
</reference>
<dbReference type="Proteomes" id="UP000663891">
    <property type="component" value="Unassembled WGS sequence"/>
</dbReference>
<dbReference type="GO" id="GO:0004622">
    <property type="term" value="F:phosphatidylcholine lysophospholipase activity"/>
    <property type="evidence" value="ECO:0007669"/>
    <property type="project" value="TreeGrafter"/>
</dbReference>
<dbReference type="AlphaFoldDB" id="A0A813V0V9"/>